<reference evidence="1" key="1">
    <citation type="journal article" date="2021" name="Open Biol.">
        <title>Shared evolutionary footprints suggest mitochondrial oxidative damage underlies multiple complex I losses in fungi.</title>
        <authorList>
            <person name="Schikora-Tamarit M.A."/>
            <person name="Marcet-Houben M."/>
            <person name="Nosek J."/>
            <person name="Gabaldon T."/>
        </authorList>
    </citation>
    <scope>NUCLEOTIDE SEQUENCE</scope>
    <source>
        <strain evidence="1">CBS6075</strain>
    </source>
</reference>
<protein>
    <submittedName>
        <fullName evidence="1">Uncharacterized protein</fullName>
    </submittedName>
</protein>
<dbReference type="Gene3D" id="1.25.40.10">
    <property type="entry name" value="Tetratricopeptide repeat domain"/>
    <property type="match status" value="1"/>
</dbReference>
<organism evidence="1 2">
    <name type="scientific">Ogataea philodendri</name>
    <dbReference type="NCBI Taxonomy" id="1378263"/>
    <lineage>
        <taxon>Eukaryota</taxon>
        <taxon>Fungi</taxon>
        <taxon>Dikarya</taxon>
        <taxon>Ascomycota</taxon>
        <taxon>Saccharomycotina</taxon>
        <taxon>Pichiomycetes</taxon>
        <taxon>Pichiales</taxon>
        <taxon>Pichiaceae</taxon>
        <taxon>Ogataea</taxon>
    </lineage>
</organism>
<dbReference type="GeneID" id="70235648"/>
<gene>
    <name evidence="1" type="ORF">OGAPHI_003683</name>
</gene>
<dbReference type="EMBL" id="JAEUBE010000295">
    <property type="protein sequence ID" value="KAH3665497.1"/>
    <property type="molecule type" value="Genomic_DNA"/>
</dbReference>
<keyword evidence="2" id="KW-1185">Reference proteome</keyword>
<accession>A0A9P8P591</accession>
<dbReference type="OrthoDB" id="185373at2759"/>
<comment type="caution">
    <text evidence="1">The sequence shown here is derived from an EMBL/GenBank/DDBJ whole genome shotgun (WGS) entry which is preliminary data.</text>
</comment>
<evidence type="ECO:0000313" key="1">
    <source>
        <dbReference type="EMBL" id="KAH3665497.1"/>
    </source>
</evidence>
<reference evidence="1" key="2">
    <citation type="submission" date="2021-01" db="EMBL/GenBank/DDBJ databases">
        <authorList>
            <person name="Schikora-Tamarit M.A."/>
        </authorList>
    </citation>
    <scope>NUCLEOTIDE SEQUENCE</scope>
    <source>
        <strain evidence="1">CBS6075</strain>
    </source>
</reference>
<proteinExistence type="predicted"/>
<dbReference type="InterPro" id="IPR011990">
    <property type="entry name" value="TPR-like_helical_dom_sf"/>
</dbReference>
<dbReference type="InterPro" id="IPR013888">
    <property type="entry name" value="RNase_P_Rpm2_mt"/>
</dbReference>
<dbReference type="Proteomes" id="UP000769157">
    <property type="component" value="Unassembled WGS sequence"/>
</dbReference>
<sequence length="697" mass="79539">MVLRSFVNLGERSGASYARRRASNVSSSTAQKGYSHPFFKPSYSKPQELLIVDDVAREDYGNKTNNSSHHRYIAPVVMVTQNYVILDRSLNQRQEEEAGLHGRILLKKAPRKTNKNGHMSVSIGPSLNGGKLLSLRRSNSSTVRTYQVDTAVAVGKQQRGYSTVSELEKQFSNLKVQEQREEPAKEPVFAKSHHEVMIDQFLETNKPNEVLAVYLNLRGNDVVPSLELYNKILRSIPLRDGTGESTEEKLTHLLNVYSDMLSNNVKPSNSTYELVVGPLLKGAQKSYRAGNFRDGSDFVKIAKELFLISHNSKSLIRFNQTTYVELVQCLNKYQLVNAIAPDALYAICKEKVDMTANVTLFVELIKFAGYSRDIKLVRQLYREMGESLAPELLEAHQYEIYAVLIQSMLLCDKSVEATKFLDSLVATTERDQRDSLQELLSSYIRGQAIMNPKVAFETYLKFNKIHWLPDVSVASLLVVFKRFIDMQDFESSLKVWDMVVPRKDFDASIAQLSSMDGYEYLSSFLDDATQLMLYKLDRSNIIRITREIILKDNLVLSDQTLLNLVSYLNSNEKQHELATALITDQGYKKNENNKMSLNNYLSLLVDLLTPQQYQLLFGSNLFKTAVEQYRVVNDNIYGLIKIFDYVKDLAPSTEQIKLKLQYYVKVLSFEFEDASNHYVQLPDELTKFKRTLAEMGV</sequence>
<evidence type="ECO:0000313" key="2">
    <source>
        <dbReference type="Proteomes" id="UP000769157"/>
    </source>
</evidence>
<dbReference type="RefSeq" id="XP_046060701.1">
    <property type="nucleotide sequence ID" value="XM_046204681.1"/>
</dbReference>
<dbReference type="Pfam" id="PF08579">
    <property type="entry name" value="RPM2"/>
    <property type="match status" value="1"/>
</dbReference>
<dbReference type="AlphaFoldDB" id="A0A9P8P591"/>
<name>A0A9P8P591_9ASCO</name>